<evidence type="ECO:0000256" key="5">
    <source>
        <dbReference type="ARBA" id="ARBA00022989"/>
    </source>
</evidence>
<dbReference type="SMART" id="SM00382">
    <property type="entry name" value="AAA"/>
    <property type="match status" value="1"/>
</dbReference>
<feature type="transmembrane region" description="Helical" evidence="7">
    <location>
        <begin position="107"/>
        <end position="126"/>
    </location>
</feature>
<evidence type="ECO:0000256" key="7">
    <source>
        <dbReference type="SAM" id="Phobius"/>
    </source>
</evidence>
<keyword evidence="4 10" id="KW-0067">ATP-binding</keyword>
<evidence type="ECO:0000313" key="11">
    <source>
        <dbReference type="Proteomes" id="UP001596058"/>
    </source>
</evidence>
<proteinExistence type="predicted"/>
<feature type="domain" description="ABC transmembrane type-1" evidence="9">
    <location>
        <begin position="76"/>
        <end position="356"/>
    </location>
</feature>
<evidence type="ECO:0000256" key="3">
    <source>
        <dbReference type="ARBA" id="ARBA00022741"/>
    </source>
</evidence>
<keyword evidence="3" id="KW-0547">Nucleotide-binding</keyword>
<evidence type="ECO:0000256" key="2">
    <source>
        <dbReference type="ARBA" id="ARBA00022692"/>
    </source>
</evidence>
<dbReference type="Gene3D" id="1.20.1560.10">
    <property type="entry name" value="ABC transporter type 1, transmembrane domain"/>
    <property type="match status" value="1"/>
</dbReference>
<dbReference type="SUPFAM" id="SSF90123">
    <property type="entry name" value="ABC transporter transmembrane region"/>
    <property type="match status" value="1"/>
</dbReference>
<protein>
    <submittedName>
        <fullName evidence="10">ABC transporter ATP-binding protein</fullName>
    </submittedName>
</protein>
<dbReference type="PANTHER" id="PTHR24221">
    <property type="entry name" value="ATP-BINDING CASSETTE SUB-FAMILY B"/>
    <property type="match status" value="1"/>
</dbReference>
<name>A0ABW1CQW6_9ACTN</name>
<comment type="subcellular location">
    <subcellularLocation>
        <location evidence="1">Cell membrane</location>
        <topology evidence="1">Multi-pass membrane protein</topology>
    </subcellularLocation>
</comment>
<dbReference type="InterPro" id="IPR003593">
    <property type="entry name" value="AAA+_ATPase"/>
</dbReference>
<dbReference type="InterPro" id="IPR017871">
    <property type="entry name" value="ABC_transporter-like_CS"/>
</dbReference>
<dbReference type="Proteomes" id="UP001596058">
    <property type="component" value="Unassembled WGS sequence"/>
</dbReference>
<evidence type="ECO:0000256" key="1">
    <source>
        <dbReference type="ARBA" id="ARBA00004651"/>
    </source>
</evidence>
<dbReference type="Pfam" id="PF00005">
    <property type="entry name" value="ABC_tran"/>
    <property type="match status" value="1"/>
</dbReference>
<dbReference type="PANTHER" id="PTHR24221:SF654">
    <property type="entry name" value="ATP-BINDING CASSETTE SUB-FAMILY B MEMBER 6"/>
    <property type="match status" value="1"/>
</dbReference>
<evidence type="ECO:0000313" key="10">
    <source>
        <dbReference type="EMBL" id="MFC5828154.1"/>
    </source>
</evidence>
<dbReference type="InterPro" id="IPR027417">
    <property type="entry name" value="P-loop_NTPase"/>
</dbReference>
<reference evidence="11" key="1">
    <citation type="journal article" date="2019" name="Int. J. Syst. Evol. Microbiol.">
        <title>The Global Catalogue of Microorganisms (GCM) 10K type strain sequencing project: providing services to taxonomists for standard genome sequencing and annotation.</title>
        <authorList>
            <consortium name="The Broad Institute Genomics Platform"/>
            <consortium name="The Broad Institute Genome Sequencing Center for Infectious Disease"/>
            <person name="Wu L."/>
            <person name="Ma J."/>
        </authorList>
    </citation>
    <scope>NUCLEOTIDE SEQUENCE [LARGE SCALE GENOMIC DNA]</scope>
    <source>
        <strain evidence="11">CCUG 53903</strain>
    </source>
</reference>
<dbReference type="SUPFAM" id="SSF52540">
    <property type="entry name" value="P-loop containing nucleoside triphosphate hydrolases"/>
    <property type="match status" value="1"/>
</dbReference>
<keyword evidence="5 7" id="KW-1133">Transmembrane helix</keyword>
<keyword evidence="11" id="KW-1185">Reference proteome</keyword>
<organism evidence="10 11">
    <name type="scientific">Nonomuraea insulae</name>
    <dbReference type="NCBI Taxonomy" id="1616787"/>
    <lineage>
        <taxon>Bacteria</taxon>
        <taxon>Bacillati</taxon>
        <taxon>Actinomycetota</taxon>
        <taxon>Actinomycetes</taxon>
        <taxon>Streptosporangiales</taxon>
        <taxon>Streptosporangiaceae</taxon>
        <taxon>Nonomuraea</taxon>
    </lineage>
</organism>
<comment type="caution">
    <text evidence="10">The sequence shown here is derived from an EMBL/GenBank/DDBJ whole genome shotgun (WGS) entry which is preliminary data.</text>
</comment>
<keyword evidence="6 7" id="KW-0472">Membrane</keyword>
<dbReference type="InterPro" id="IPR003439">
    <property type="entry name" value="ABC_transporter-like_ATP-bd"/>
</dbReference>
<feature type="transmembrane region" description="Helical" evidence="7">
    <location>
        <begin position="67"/>
        <end position="87"/>
    </location>
</feature>
<gene>
    <name evidence="10" type="ORF">ACFPZ3_30175</name>
</gene>
<dbReference type="GO" id="GO:0005524">
    <property type="term" value="F:ATP binding"/>
    <property type="evidence" value="ECO:0007669"/>
    <property type="project" value="UniProtKB-KW"/>
</dbReference>
<keyword evidence="2 7" id="KW-0812">Transmembrane</keyword>
<dbReference type="InterPro" id="IPR039421">
    <property type="entry name" value="Type_1_exporter"/>
</dbReference>
<dbReference type="PROSITE" id="PS00211">
    <property type="entry name" value="ABC_TRANSPORTER_1"/>
    <property type="match status" value="1"/>
</dbReference>
<evidence type="ECO:0000256" key="4">
    <source>
        <dbReference type="ARBA" id="ARBA00022840"/>
    </source>
</evidence>
<feature type="transmembrane region" description="Helical" evidence="7">
    <location>
        <begin position="190"/>
        <end position="211"/>
    </location>
</feature>
<feature type="domain" description="ABC transporter" evidence="8">
    <location>
        <begin position="390"/>
        <end position="631"/>
    </location>
</feature>
<dbReference type="EMBL" id="JBHSPA010000035">
    <property type="protein sequence ID" value="MFC5828154.1"/>
    <property type="molecule type" value="Genomic_DNA"/>
</dbReference>
<dbReference type="InterPro" id="IPR011527">
    <property type="entry name" value="ABC1_TM_dom"/>
</dbReference>
<dbReference type="InterPro" id="IPR036640">
    <property type="entry name" value="ABC1_TM_sf"/>
</dbReference>
<dbReference type="RefSeq" id="WP_379517657.1">
    <property type="nucleotide sequence ID" value="NZ_JBHSPA010000035.1"/>
</dbReference>
<dbReference type="PROSITE" id="PS50929">
    <property type="entry name" value="ABC_TM1F"/>
    <property type="match status" value="1"/>
</dbReference>
<evidence type="ECO:0000259" key="8">
    <source>
        <dbReference type="PROSITE" id="PS50893"/>
    </source>
</evidence>
<dbReference type="Gene3D" id="3.40.50.300">
    <property type="entry name" value="P-loop containing nucleotide triphosphate hydrolases"/>
    <property type="match status" value="1"/>
</dbReference>
<sequence>MGRHRAGVHAGEGGEADPLFGRGIRLSFGQLRHEGAGLRTSFLAMMRELPGLIMVTVRLSGQAAPRALPAVLIPEFLAGVATVVTLLSTYRVLVPLMTGGPTKERLIAAIPALAVMAAAAATGSGMRAISKAAVSRLAPKIERLAYTRLLEGAVGAELAALEEPGFHNLLEAARQGTRSAKLVITQAAQLLSGLTTLVAVGSVLGVLHPLLLPLLLATVVPKGWSAVRSARARFASVKRNLELTRQLDVLSGLLTSSDVAPEIRAHGAGGFLLGHYGRLSAYSEEEQGRLGQEEARLSLAGDAVSGVAAVLTYGTLGLLLVAGAIPLPAAGAAVIAIRTAKAGLISLVMSINQVYEQGLFVLEWERACAEAAEQRLRTGDTPLPPHPVEIRADNLTFVYPGQTRPALDRVNVRVLPGEIVALVGANGSGKSTLAKLLTGLYLPTAGGVSWGGVPIEHLNRRGVFDRVALVAQDFARWPATARVNLALGRADSAGDRERLWRAAMASGADGVVARLPDGWDTLLAREFMGGTELSGGQWQRIGLGRAWFRDASVLVFDEPTSALDPRSEVEIFDKVAGLADRGRTVILITHRLTSVARADRVYVFDSGRIVEHGRHEELMRADGSYAAMYRLQAAQFADREPGVGAH</sequence>
<accession>A0ABW1CQW6</accession>
<dbReference type="PROSITE" id="PS50893">
    <property type="entry name" value="ABC_TRANSPORTER_2"/>
    <property type="match status" value="1"/>
</dbReference>
<evidence type="ECO:0000259" key="9">
    <source>
        <dbReference type="PROSITE" id="PS50929"/>
    </source>
</evidence>
<evidence type="ECO:0000256" key="6">
    <source>
        <dbReference type="ARBA" id="ARBA00023136"/>
    </source>
</evidence>